<keyword evidence="1" id="KW-0378">Hydrolase</keyword>
<dbReference type="PANTHER" id="PTHR36978:SF4">
    <property type="entry name" value="P-LOOP CONTAINING NUCLEOSIDE TRIPHOSPHATE HYDROLASE PROTEIN"/>
    <property type="match status" value="1"/>
</dbReference>
<dbReference type="InterPro" id="IPR040632">
    <property type="entry name" value="Sulfotransfer_4"/>
</dbReference>
<gene>
    <name evidence="1" type="ORF">BDV25DRAFT_134398</name>
</gene>
<sequence length="225" mass="26252">MRLLCLGLTRTGTTTLSIALSKLGYTPYHGSESITCNFFNPTPEVTPRYEREEFDRLLGPYDAVLDIPASLFWEDLYQAYPDAKVILTTRDPETWWVSMDATLFGFMRSPFFRVWRHCDGRVIGPLFRMLELSWRVFCGNCYDKEVCQARFVEHYERVREAVPAEKLLELRLGRDGWDELCGFLGVPVPGEKWPWAYETRAFREHVNAAFWGAMRRIGAFIENRV</sequence>
<accession>A0A5N6TEF1</accession>
<keyword evidence="2" id="KW-1185">Reference proteome</keyword>
<reference evidence="1 2" key="1">
    <citation type="submission" date="2019-04" db="EMBL/GenBank/DDBJ databases">
        <title>Friends and foes A comparative genomics study of 23 Aspergillus species from section Flavi.</title>
        <authorList>
            <consortium name="DOE Joint Genome Institute"/>
            <person name="Kjaerbolling I."/>
            <person name="Vesth T."/>
            <person name="Frisvad J.C."/>
            <person name="Nybo J.L."/>
            <person name="Theobald S."/>
            <person name="Kildgaard S."/>
            <person name="Isbrandt T."/>
            <person name="Kuo A."/>
            <person name="Sato A."/>
            <person name="Lyhne E.K."/>
            <person name="Kogle M.E."/>
            <person name="Wiebenga A."/>
            <person name="Kun R.S."/>
            <person name="Lubbers R.J."/>
            <person name="Makela M.R."/>
            <person name="Barry K."/>
            <person name="Chovatia M."/>
            <person name="Clum A."/>
            <person name="Daum C."/>
            <person name="Haridas S."/>
            <person name="He G."/>
            <person name="LaButti K."/>
            <person name="Lipzen A."/>
            <person name="Mondo S."/>
            <person name="Riley R."/>
            <person name="Salamov A."/>
            <person name="Simmons B.A."/>
            <person name="Magnuson J.K."/>
            <person name="Henrissat B."/>
            <person name="Mortensen U.H."/>
            <person name="Larsen T.O."/>
            <person name="Devries R.P."/>
            <person name="Grigoriev I.V."/>
            <person name="Machida M."/>
            <person name="Baker S.E."/>
            <person name="Andersen M.R."/>
        </authorList>
    </citation>
    <scope>NUCLEOTIDE SEQUENCE [LARGE SCALE GENOMIC DNA]</scope>
    <source>
        <strain evidence="1 2">IBT 18842</strain>
    </source>
</reference>
<organism evidence="1 2">
    <name type="scientific">Aspergillus avenaceus</name>
    <dbReference type="NCBI Taxonomy" id="36643"/>
    <lineage>
        <taxon>Eukaryota</taxon>
        <taxon>Fungi</taxon>
        <taxon>Dikarya</taxon>
        <taxon>Ascomycota</taxon>
        <taxon>Pezizomycotina</taxon>
        <taxon>Eurotiomycetes</taxon>
        <taxon>Eurotiomycetidae</taxon>
        <taxon>Eurotiales</taxon>
        <taxon>Aspergillaceae</taxon>
        <taxon>Aspergillus</taxon>
        <taxon>Aspergillus subgen. Circumdati</taxon>
    </lineage>
</organism>
<dbReference type="PANTHER" id="PTHR36978">
    <property type="entry name" value="P-LOOP CONTAINING NUCLEOTIDE TRIPHOSPHATE HYDROLASE"/>
    <property type="match status" value="1"/>
</dbReference>
<evidence type="ECO:0000313" key="2">
    <source>
        <dbReference type="Proteomes" id="UP000325780"/>
    </source>
</evidence>
<evidence type="ECO:0000313" key="1">
    <source>
        <dbReference type="EMBL" id="KAE8144745.1"/>
    </source>
</evidence>
<dbReference type="Pfam" id="PF17784">
    <property type="entry name" value="Sulfotransfer_4"/>
    <property type="match status" value="1"/>
</dbReference>
<proteinExistence type="predicted"/>
<dbReference type="EMBL" id="ML742444">
    <property type="protein sequence ID" value="KAE8144745.1"/>
    <property type="molecule type" value="Genomic_DNA"/>
</dbReference>
<protein>
    <submittedName>
        <fullName evidence="1">P-loop containing nucleoside triphosphate hydrolase protein</fullName>
    </submittedName>
</protein>
<dbReference type="Gene3D" id="3.40.50.300">
    <property type="entry name" value="P-loop containing nucleotide triphosphate hydrolases"/>
    <property type="match status" value="1"/>
</dbReference>
<dbReference type="Proteomes" id="UP000325780">
    <property type="component" value="Unassembled WGS sequence"/>
</dbReference>
<dbReference type="SUPFAM" id="SSF52540">
    <property type="entry name" value="P-loop containing nucleoside triphosphate hydrolases"/>
    <property type="match status" value="1"/>
</dbReference>
<dbReference type="GO" id="GO:0016787">
    <property type="term" value="F:hydrolase activity"/>
    <property type="evidence" value="ECO:0007669"/>
    <property type="project" value="UniProtKB-KW"/>
</dbReference>
<dbReference type="OrthoDB" id="408152at2759"/>
<dbReference type="InterPro" id="IPR027417">
    <property type="entry name" value="P-loop_NTPase"/>
</dbReference>
<dbReference type="AlphaFoldDB" id="A0A5N6TEF1"/>
<name>A0A5N6TEF1_ASPAV</name>